<dbReference type="EMBL" id="CP022515">
    <property type="protein sequence ID" value="ASO06227.1"/>
    <property type="molecule type" value="Genomic_DNA"/>
</dbReference>
<dbReference type="Pfam" id="PF06037">
    <property type="entry name" value="DUF922"/>
    <property type="match status" value="1"/>
</dbReference>
<dbReference type="Proteomes" id="UP000204551">
    <property type="component" value="Chromosome"/>
</dbReference>
<dbReference type="STRING" id="616991.GCA_000733925_01114"/>
<sequence length="176" mass="20605">MGSLKRVVWLAIWLMLHLGYGQEDEVILWSPTKKLAWSDFKDKPSNISNAAAITASGITYSFSAQGTKDKMELDFRVDTHFYPDKSWYKPKLANPIILSHEQLHFDISEVYARKFRQILAKTKFTNNAKSEVKAIYRNILRELNDYQNQYDSETNFSRDTVQQSIWNKKIKKALNY</sequence>
<dbReference type="eggNOG" id="COG5661">
    <property type="taxonomic scope" value="Bacteria"/>
</dbReference>
<proteinExistence type="predicted"/>
<dbReference type="AlphaFoldDB" id="A0A221UXY1"/>
<organism evidence="1 2">
    <name type="scientific">Arenibacter algicola</name>
    <dbReference type="NCBI Taxonomy" id="616991"/>
    <lineage>
        <taxon>Bacteria</taxon>
        <taxon>Pseudomonadati</taxon>
        <taxon>Bacteroidota</taxon>
        <taxon>Flavobacteriia</taxon>
        <taxon>Flavobacteriales</taxon>
        <taxon>Flavobacteriaceae</taxon>
        <taxon>Arenibacter</taxon>
    </lineage>
</organism>
<reference evidence="1 2" key="1">
    <citation type="submission" date="2017-07" db="EMBL/GenBank/DDBJ databases">
        <title>Genome Sequence of Arenibacter algicola Strain SMS7 Isolated from a culture of the Diatom Skeletonema marinoi.</title>
        <authorList>
            <person name="Topel M."/>
            <person name="Pinder M.I.M."/>
            <person name="Johansson O.N."/>
            <person name="Kourtchenko O."/>
            <person name="Godhe A."/>
            <person name="Clarke A.K."/>
        </authorList>
    </citation>
    <scope>NUCLEOTIDE SEQUENCE [LARGE SCALE GENOMIC DNA]</scope>
    <source>
        <strain evidence="1 2">SMS7</strain>
    </source>
</reference>
<gene>
    <name evidence="1" type="ORF">AREALGSMS7_02789</name>
</gene>
<accession>A0A221UXY1</accession>
<protein>
    <recommendedName>
        <fullName evidence="3">DUF922 domain-containing protein</fullName>
    </recommendedName>
</protein>
<dbReference type="KEGG" id="aalg:AREALGSMS7_02789"/>
<evidence type="ECO:0000313" key="1">
    <source>
        <dbReference type="EMBL" id="ASO06227.1"/>
    </source>
</evidence>
<evidence type="ECO:0008006" key="3">
    <source>
        <dbReference type="Google" id="ProtNLM"/>
    </source>
</evidence>
<name>A0A221UXY1_9FLAO</name>
<dbReference type="InterPro" id="IPR010321">
    <property type="entry name" value="DUF922"/>
</dbReference>
<evidence type="ECO:0000313" key="2">
    <source>
        <dbReference type="Proteomes" id="UP000204551"/>
    </source>
</evidence>
<dbReference type="RefSeq" id="WP_232513952.1">
    <property type="nucleotide sequence ID" value="NZ_CP022515.1"/>
</dbReference>